<dbReference type="OMA" id="YIYYTRF"/>
<protein>
    <submittedName>
        <fullName evidence="2">Uncharacterized protein</fullName>
    </submittedName>
</protein>
<reference evidence="3" key="1">
    <citation type="submission" date="2014-04" db="EMBL/GenBank/DDBJ databases">
        <title>Evolutionary Origins and Diversification of the Mycorrhizal Mutualists.</title>
        <authorList>
            <consortium name="DOE Joint Genome Institute"/>
            <consortium name="Mycorrhizal Genomics Consortium"/>
            <person name="Kohler A."/>
            <person name="Kuo A."/>
            <person name="Nagy L.G."/>
            <person name="Floudas D."/>
            <person name="Copeland A."/>
            <person name="Barry K.W."/>
            <person name="Cichocki N."/>
            <person name="Veneault-Fourrey C."/>
            <person name="LaButti K."/>
            <person name="Lindquist E.A."/>
            <person name="Lipzen A."/>
            <person name="Lundell T."/>
            <person name="Morin E."/>
            <person name="Murat C."/>
            <person name="Riley R."/>
            <person name="Ohm R."/>
            <person name="Sun H."/>
            <person name="Tunlid A."/>
            <person name="Henrissat B."/>
            <person name="Grigoriev I.V."/>
            <person name="Hibbett D.S."/>
            <person name="Martin F."/>
        </authorList>
    </citation>
    <scope>NUCLEOTIDE SEQUENCE [LARGE SCALE GENOMIC DNA]</scope>
    <source>
        <strain evidence="3">FD-334 SS-4</strain>
    </source>
</reference>
<evidence type="ECO:0000313" key="2">
    <source>
        <dbReference type="EMBL" id="KJA20891.1"/>
    </source>
</evidence>
<keyword evidence="1" id="KW-0812">Transmembrane</keyword>
<keyword evidence="1" id="KW-1133">Transmembrane helix</keyword>
<proteinExistence type="predicted"/>
<feature type="transmembrane region" description="Helical" evidence="1">
    <location>
        <begin position="170"/>
        <end position="188"/>
    </location>
</feature>
<gene>
    <name evidence="2" type="ORF">HYPSUDRAFT_42711</name>
</gene>
<keyword evidence="3" id="KW-1185">Reference proteome</keyword>
<accession>A0A0D2NWL7</accession>
<evidence type="ECO:0000256" key="1">
    <source>
        <dbReference type="SAM" id="Phobius"/>
    </source>
</evidence>
<sequence>MVDLIPATIGSLHVNHLERTLGVFFVGYMFAAVIYGFIFFSAYIYHSRYPKDPWTNRIMVSSIWGIETAAICFLSKTLHHHLVDLFPFTIGIEEITWPFCVQILLSTVAIFISQLYYATKVLSEKGWTAKATAYIIMTFATTALALGIVVSTEMFQDKILSDMAVRHRKIVAAFHFGTNLLSGLGSFYATASTQRYGASDRWDNAVSLAIRCGGLALVVQAALFAVFLASPQNLYWIPFYLVAARLFTIAPIIILNSRPSADQLQWVDKSDFASIGPSSHSHDITLDSQPNRCSPQKSLLSIKVSQTTRQDSDSDRVFRNVKEDTAL</sequence>
<feature type="transmembrane region" description="Helical" evidence="1">
    <location>
        <begin position="235"/>
        <end position="255"/>
    </location>
</feature>
<evidence type="ECO:0000313" key="3">
    <source>
        <dbReference type="Proteomes" id="UP000054270"/>
    </source>
</evidence>
<feature type="transmembrane region" description="Helical" evidence="1">
    <location>
        <begin position="58"/>
        <end position="76"/>
    </location>
</feature>
<keyword evidence="1" id="KW-0472">Membrane</keyword>
<name>A0A0D2NWL7_HYPSF</name>
<feature type="transmembrane region" description="Helical" evidence="1">
    <location>
        <begin position="208"/>
        <end position="229"/>
    </location>
</feature>
<feature type="transmembrane region" description="Helical" evidence="1">
    <location>
        <begin position="20"/>
        <end position="46"/>
    </location>
</feature>
<organism evidence="2 3">
    <name type="scientific">Hypholoma sublateritium (strain FD-334 SS-4)</name>
    <dbReference type="NCBI Taxonomy" id="945553"/>
    <lineage>
        <taxon>Eukaryota</taxon>
        <taxon>Fungi</taxon>
        <taxon>Dikarya</taxon>
        <taxon>Basidiomycota</taxon>
        <taxon>Agaricomycotina</taxon>
        <taxon>Agaricomycetes</taxon>
        <taxon>Agaricomycetidae</taxon>
        <taxon>Agaricales</taxon>
        <taxon>Agaricineae</taxon>
        <taxon>Strophariaceae</taxon>
        <taxon>Hypholoma</taxon>
    </lineage>
</organism>
<dbReference type="STRING" id="945553.A0A0D2NWL7"/>
<dbReference type="PANTHER" id="PTHR40465">
    <property type="entry name" value="CHROMOSOME 1, WHOLE GENOME SHOTGUN SEQUENCE"/>
    <property type="match status" value="1"/>
</dbReference>
<feature type="transmembrane region" description="Helical" evidence="1">
    <location>
        <begin position="96"/>
        <end position="119"/>
    </location>
</feature>
<dbReference type="PANTHER" id="PTHR40465:SF1">
    <property type="entry name" value="DUF6534 DOMAIN-CONTAINING PROTEIN"/>
    <property type="match status" value="1"/>
</dbReference>
<dbReference type="EMBL" id="KN817563">
    <property type="protein sequence ID" value="KJA20891.1"/>
    <property type="molecule type" value="Genomic_DNA"/>
</dbReference>
<dbReference type="Proteomes" id="UP000054270">
    <property type="component" value="Unassembled WGS sequence"/>
</dbReference>
<dbReference type="OrthoDB" id="3046149at2759"/>
<feature type="transmembrane region" description="Helical" evidence="1">
    <location>
        <begin position="131"/>
        <end position="150"/>
    </location>
</feature>
<dbReference type="AlphaFoldDB" id="A0A0D2NWL7"/>